<comment type="caution">
    <text evidence="3">The sequence shown here is derived from an EMBL/GenBank/DDBJ whole genome shotgun (WGS) entry which is preliminary data.</text>
</comment>
<reference evidence="3 4" key="1">
    <citation type="journal article" date="2019" name="Sci. Rep.">
        <title>A high-quality genome of Eragrostis curvula grass provides insights into Poaceae evolution and supports new strategies to enhance forage quality.</title>
        <authorList>
            <person name="Carballo J."/>
            <person name="Santos B.A.C.M."/>
            <person name="Zappacosta D."/>
            <person name="Garbus I."/>
            <person name="Selva J.P."/>
            <person name="Gallo C.A."/>
            <person name="Diaz A."/>
            <person name="Albertini E."/>
            <person name="Caccamo M."/>
            <person name="Echenique V."/>
        </authorList>
    </citation>
    <scope>NUCLEOTIDE SEQUENCE [LARGE SCALE GENOMIC DNA]</scope>
    <source>
        <strain evidence="4">cv. Victoria</strain>
        <tissue evidence="3">Leaf</tissue>
    </source>
</reference>
<evidence type="ECO:0000313" key="4">
    <source>
        <dbReference type="Proteomes" id="UP000324897"/>
    </source>
</evidence>
<dbReference type="PANTHER" id="PTHR31625">
    <property type="match status" value="1"/>
</dbReference>
<dbReference type="Pfam" id="PF02458">
    <property type="entry name" value="Transferase"/>
    <property type="match status" value="1"/>
</dbReference>
<feature type="non-terminal residue" evidence="3">
    <location>
        <position position="1"/>
    </location>
</feature>
<sequence>MSPVRIVDVSYVAVPADAALPPDPIKLNAMEAQWVARPLLQHLLFFDGDQLPPFDTALHSLKSSLAATLAAYGPLAGKLVHLADTGDVAISWSASDGVRFVVAESDADARRLAGGDEEEHDVRTSERLVPEVEMSATRLEEVLGGLAVGVTVHHGVADGRSLWIFVEAWAAACRGDTRTAPAAPPVFDRSRVSLPGGEELARSVLWKYAPSLPVVRINLTRSTKKFWQKQMNLIYTTLSPRLRNVHPVLFTLDAGHIERLKQSIVRLSEARGAPPLLRAPSTFVAAIALIWTCSVRCRPLIFPSDDDEDDVFLFFFADVRSRLDPPAGADYFGACLAGCLARLPARELIHSEHALAAAASAVQGAIREVAEDPVGGWDIMKIVGGIPRDRFFNVSGSSSFRAYEVADFGWGRPRRTEPVRMNKDGQVALVRARHGDGVQVTVALLERAHMDAFKSEFLDRIAL</sequence>
<keyword evidence="2" id="KW-0012">Acyltransferase</keyword>
<dbReference type="Gene3D" id="3.30.559.10">
    <property type="entry name" value="Chloramphenicol acetyltransferase-like domain"/>
    <property type="match status" value="2"/>
</dbReference>
<protein>
    <recommendedName>
        <fullName evidence="5">Anthocyanin 5-aromatic acyltransferase</fullName>
    </recommendedName>
</protein>
<name>A0A5J9SGS7_9POAL</name>
<gene>
    <name evidence="3" type="ORF">EJB05_56679</name>
</gene>
<keyword evidence="1" id="KW-0808">Transferase</keyword>
<evidence type="ECO:0000313" key="3">
    <source>
        <dbReference type="EMBL" id="TVT98046.1"/>
    </source>
</evidence>
<dbReference type="GO" id="GO:0016747">
    <property type="term" value="F:acyltransferase activity, transferring groups other than amino-acyl groups"/>
    <property type="evidence" value="ECO:0007669"/>
    <property type="project" value="UniProtKB-ARBA"/>
</dbReference>
<dbReference type="InterPro" id="IPR051504">
    <property type="entry name" value="Plant_metabolite_acyltrans"/>
</dbReference>
<evidence type="ECO:0000256" key="1">
    <source>
        <dbReference type="ARBA" id="ARBA00022679"/>
    </source>
</evidence>
<dbReference type="Gramene" id="TVT98046">
    <property type="protein sequence ID" value="TVT98046"/>
    <property type="gene ID" value="EJB05_56679"/>
</dbReference>
<dbReference type="OrthoDB" id="667639at2759"/>
<dbReference type="EMBL" id="RWGY01000911">
    <property type="protein sequence ID" value="TVT98046.1"/>
    <property type="molecule type" value="Genomic_DNA"/>
</dbReference>
<dbReference type="Proteomes" id="UP000324897">
    <property type="component" value="Unassembled WGS sequence"/>
</dbReference>
<evidence type="ECO:0000256" key="2">
    <source>
        <dbReference type="ARBA" id="ARBA00023315"/>
    </source>
</evidence>
<dbReference type="SUPFAM" id="SSF52777">
    <property type="entry name" value="CoA-dependent acyltransferases"/>
    <property type="match status" value="1"/>
</dbReference>
<keyword evidence="4" id="KW-1185">Reference proteome</keyword>
<organism evidence="3 4">
    <name type="scientific">Eragrostis curvula</name>
    <name type="common">weeping love grass</name>
    <dbReference type="NCBI Taxonomy" id="38414"/>
    <lineage>
        <taxon>Eukaryota</taxon>
        <taxon>Viridiplantae</taxon>
        <taxon>Streptophyta</taxon>
        <taxon>Embryophyta</taxon>
        <taxon>Tracheophyta</taxon>
        <taxon>Spermatophyta</taxon>
        <taxon>Magnoliopsida</taxon>
        <taxon>Liliopsida</taxon>
        <taxon>Poales</taxon>
        <taxon>Poaceae</taxon>
        <taxon>PACMAD clade</taxon>
        <taxon>Chloridoideae</taxon>
        <taxon>Eragrostideae</taxon>
        <taxon>Eragrostidinae</taxon>
        <taxon>Eragrostis</taxon>
    </lineage>
</organism>
<dbReference type="AlphaFoldDB" id="A0A5J9SGS7"/>
<proteinExistence type="predicted"/>
<evidence type="ECO:0008006" key="5">
    <source>
        <dbReference type="Google" id="ProtNLM"/>
    </source>
</evidence>
<dbReference type="InterPro" id="IPR023213">
    <property type="entry name" value="CAT-like_dom_sf"/>
</dbReference>
<accession>A0A5J9SGS7</accession>